<dbReference type="PANTHER" id="PTHR11245:SF6">
    <property type="entry name" value="DUF19 DOMAIN-CONTAINING PROTEIN"/>
    <property type="match status" value="1"/>
</dbReference>
<comment type="similarity">
    <text evidence="1">Belongs to the stanniocalcin family.</text>
</comment>
<sequence length="189" mass="21344">MKKTPSLSPEEKYDLYYKPVYLSPKNSLTVSLMTFYQLIVIFASLLSLQTVSADDCDVYSQLEKKASCGKDGYLVQYGLKNCRIFAAPETIARFSPAGQKFLKCTRDCLVTYLKTLFKRNTPACDVLFDSAVESHSSCYVKCGFCKICQTEKMALFKSYDIMDFLSIKSLSTVVTVLRKCGAFTCLRLF</sequence>
<organism evidence="7">
    <name type="scientific">Nippostrongylus brasiliensis</name>
    <name type="common">Rat hookworm</name>
    <dbReference type="NCBI Taxonomy" id="27835"/>
    <lineage>
        <taxon>Eukaryota</taxon>
        <taxon>Metazoa</taxon>
        <taxon>Ecdysozoa</taxon>
        <taxon>Nematoda</taxon>
        <taxon>Chromadorea</taxon>
        <taxon>Rhabditida</taxon>
        <taxon>Rhabditina</taxon>
        <taxon>Rhabditomorpha</taxon>
        <taxon>Strongyloidea</taxon>
        <taxon>Heligmosomidae</taxon>
        <taxon>Nippostrongylus</taxon>
    </lineage>
</organism>
<keyword evidence="4" id="KW-1015">Disulfide bond</keyword>
<evidence type="ECO:0000256" key="3">
    <source>
        <dbReference type="ARBA" id="ARBA00022702"/>
    </source>
</evidence>
<dbReference type="InterPro" id="IPR004978">
    <property type="entry name" value="Stanniocalcin"/>
</dbReference>
<reference evidence="5 6" key="2">
    <citation type="submission" date="2018-11" db="EMBL/GenBank/DDBJ databases">
        <authorList>
            <consortium name="Pathogen Informatics"/>
        </authorList>
    </citation>
    <scope>NUCLEOTIDE SEQUENCE [LARGE SCALE GENOMIC DNA]</scope>
</reference>
<dbReference type="GO" id="GO:0005179">
    <property type="term" value="F:hormone activity"/>
    <property type="evidence" value="ECO:0007669"/>
    <property type="project" value="UniProtKB-KW"/>
</dbReference>
<dbReference type="EMBL" id="UYSL01019957">
    <property type="protein sequence ID" value="VDL71632.1"/>
    <property type="molecule type" value="Genomic_DNA"/>
</dbReference>
<dbReference type="STRING" id="27835.A0A158QY83"/>
<dbReference type="Proteomes" id="UP000271162">
    <property type="component" value="Unassembled WGS sequence"/>
</dbReference>
<gene>
    <name evidence="5" type="ORF">NBR_LOCUS8043</name>
</gene>
<evidence type="ECO:0000313" key="7">
    <source>
        <dbReference type="WBParaSite" id="NBR_0000804201-mRNA-1"/>
    </source>
</evidence>
<keyword evidence="6" id="KW-1185">Reference proteome</keyword>
<protein>
    <submittedName>
        <fullName evidence="5 7">Uncharacterized protein</fullName>
    </submittedName>
</protein>
<evidence type="ECO:0000256" key="1">
    <source>
        <dbReference type="ARBA" id="ARBA00008693"/>
    </source>
</evidence>
<dbReference type="GO" id="GO:0006874">
    <property type="term" value="P:intracellular calcium ion homeostasis"/>
    <property type="evidence" value="ECO:0007669"/>
    <property type="project" value="TreeGrafter"/>
</dbReference>
<evidence type="ECO:0000313" key="5">
    <source>
        <dbReference type="EMBL" id="VDL71632.1"/>
    </source>
</evidence>
<evidence type="ECO:0000256" key="2">
    <source>
        <dbReference type="ARBA" id="ARBA00011748"/>
    </source>
</evidence>
<proteinExistence type="inferred from homology"/>
<dbReference type="WBParaSite" id="NBR_0000804201-mRNA-1">
    <property type="protein sequence ID" value="NBR_0000804201-mRNA-1"/>
    <property type="gene ID" value="NBR_0000804201"/>
</dbReference>
<dbReference type="OMA" id="CARFERV"/>
<dbReference type="AlphaFoldDB" id="A0A158QY83"/>
<keyword evidence="3" id="KW-0372">Hormone</keyword>
<evidence type="ECO:0000256" key="4">
    <source>
        <dbReference type="ARBA" id="ARBA00023157"/>
    </source>
</evidence>
<reference evidence="7" key="1">
    <citation type="submission" date="2016-04" db="UniProtKB">
        <authorList>
            <consortium name="WormBaseParasite"/>
        </authorList>
    </citation>
    <scope>IDENTIFICATION</scope>
</reference>
<evidence type="ECO:0000313" key="6">
    <source>
        <dbReference type="Proteomes" id="UP000271162"/>
    </source>
</evidence>
<dbReference type="GO" id="GO:0005615">
    <property type="term" value="C:extracellular space"/>
    <property type="evidence" value="ECO:0007669"/>
    <property type="project" value="TreeGrafter"/>
</dbReference>
<name>A0A158QY83_NIPBR</name>
<comment type="subunit">
    <text evidence="2">Homodimer; disulfide-linked.</text>
</comment>
<accession>A0A158QY83</accession>
<dbReference type="PANTHER" id="PTHR11245">
    <property type="entry name" value="STANNIOCALCIN"/>
    <property type="match status" value="1"/>
</dbReference>